<proteinExistence type="predicted"/>
<dbReference type="InterPro" id="IPR001279">
    <property type="entry name" value="Metallo-B-lactamas"/>
</dbReference>
<dbReference type="PANTHER" id="PTHR30619:SF1">
    <property type="entry name" value="RECOMBINATION PROTEIN 2"/>
    <property type="match status" value="1"/>
</dbReference>
<accession>A0ABD5NNF7</accession>
<dbReference type="EMBL" id="JBHSAQ010000006">
    <property type="protein sequence ID" value="MFC3958659.1"/>
    <property type="molecule type" value="Genomic_DNA"/>
</dbReference>
<keyword evidence="3" id="KW-1185">Reference proteome</keyword>
<name>A0ABD5NNF7_9EURY</name>
<dbReference type="AlphaFoldDB" id="A0ABD5NNF7"/>
<dbReference type="RefSeq" id="WP_256530999.1">
    <property type="nucleotide sequence ID" value="NZ_CP101824.1"/>
</dbReference>
<dbReference type="InterPro" id="IPR052159">
    <property type="entry name" value="Competence_DNA_uptake"/>
</dbReference>
<dbReference type="GeneID" id="73903711"/>
<dbReference type="PANTHER" id="PTHR30619">
    <property type="entry name" value="DNA INTERNALIZATION/COMPETENCE PROTEIN COMEC/REC2"/>
    <property type="match status" value="1"/>
</dbReference>
<protein>
    <submittedName>
        <fullName evidence="2">ComEC/Rec2 family competence protein</fullName>
    </submittedName>
</protein>
<comment type="caution">
    <text evidence="2">The sequence shown here is derived from an EMBL/GenBank/DDBJ whole genome shotgun (WGS) entry which is preliminary data.</text>
</comment>
<dbReference type="InterPro" id="IPR036866">
    <property type="entry name" value="RibonucZ/Hydroxyglut_hydro"/>
</dbReference>
<organism evidence="2 3">
    <name type="scientific">Halovivax cerinus</name>
    <dbReference type="NCBI Taxonomy" id="1487865"/>
    <lineage>
        <taxon>Archaea</taxon>
        <taxon>Methanobacteriati</taxon>
        <taxon>Methanobacteriota</taxon>
        <taxon>Stenosarchaea group</taxon>
        <taxon>Halobacteria</taxon>
        <taxon>Halobacteriales</taxon>
        <taxon>Natrialbaceae</taxon>
        <taxon>Halovivax</taxon>
    </lineage>
</organism>
<evidence type="ECO:0000313" key="2">
    <source>
        <dbReference type="EMBL" id="MFC3958659.1"/>
    </source>
</evidence>
<dbReference type="Pfam" id="PF00753">
    <property type="entry name" value="Lactamase_B"/>
    <property type="match status" value="1"/>
</dbReference>
<gene>
    <name evidence="2" type="ORF">ACFOUR_09795</name>
</gene>
<dbReference type="Gene3D" id="3.60.15.10">
    <property type="entry name" value="Ribonuclease Z/Hydroxyacylglutathione hydrolase-like"/>
    <property type="match status" value="1"/>
</dbReference>
<evidence type="ECO:0000313" key="3">
    <source>
        <dbReference type="Proteomes" id="UP001595846"/>
    </source>
</evidence>
<feature type="domain" description="Metallo-beta-lactamase" evidence="1">
    <location>
        <begin position="16"/>
        <end position="85"/>
    </location>
</feature>
<dbReference type="SUPFAM" id="SSF56281">
    <property type="entry name" value="Metallo-hydrolase/oxidoreductase"/>
    <property type="match status" value="1"/>
</dbReference>
<evidence type="ECO:0000259" key="1">
    <source>
        <dbReference type="Pfam" id="PF00753"/>
    </source>
</evidence>
<dbReference type="Proteomes" id="UP001595846">
    <property type="component" value="Unassembled WGS sequence"/>
</dbReference>
<sequence length="329" mass="36955">MGSKSNHTLDIRFWDVEHGSAAYMRARTKDVVIDCGANDDWSPLRWINDSRFGVNNIDYLIISHPHHDHIEDLDVMKELGLAPSMLQRPKSATELVGEGLEMAQENGDTEYIEDAEYYLNRLDEYDGDPDTYPSDPSWALDEQNLSKVRADGGIPDRGVTFHTFGTSDSDLGSTRFKKLNNLSRVTVVNSFGFQYVTMGDLMPKGIEELKDNDSAMSAIADSEVLVAPHHGRDSSYDDELVEHINPDLVLVSDEGDPKNPATTDYYSHATGVPVEHEDTGNMETRYVLTTRNDGRIRIQASNPDTWVVSVFGRDYASQKADTKRYDRLV</sequence>
<reference evidence="2 3" key="1">
    <citation type="journal article" date="2019" name="Int. J. Syst. Evol. Microbiol.">
        <title>The Global Catalogue of Microorganisms (GCM) 10K type strain sequencing project: providing services to taxonomists for standard genome sequencing and annotation.</title>
        <authorList>
            <consortium name="The Broad Institute Genomics Platform"/>
            <consortium name="The Broad Institute Genome Sequencing Center for Infectious Disease"/>
            <person name="Wu L."/>
            <person name="Ma J."/>
        </authorList>
    </citation>
    <scope>NUCLEOTIDE SEQUENCE [LARGE SCALE GENOMIC DNA]</scope>
    <source>
        <strain evidence="2 3">IBRC-M 10256</strain>
    </source>
</reference>